<comment type="caution">
    <text evidence="1">The sequence shown here is derived from an EMBL/GenBank/DDBJ whole genome shotgun (WGS) entry which is preliminary data.</text>
</comment>
<evidence type="ECO:0000313" key="1">
    <source>
        <dbReference type="EMBL" id="KAL3962130.1"/>
    </source>
</evidence>
<accession>A0ACC4E0G4</accession>
<sequence length="363" mass="40000">MGMSWRAFRRVWVSVVICSKVAARRPWREGIRHIPCTLVYILDYPATHVGPKELHGRVDMLPGLRVQRCEGVSGRSAPPPNGPGFASQSLHCRYTLGRIGTDNVVIGVPLPELQAIAKAIVVAHGMRSQFPNLRFAVSSGVGGAAAGTNMQLGDVFVSSPAHTTGGVFEFDHGKRIQGQGFIAPFKVIRPPLYWQSAIEQVAAILKQDETYLAERVANVLKQQPDLLNEHSRPDPKSALDCVPRNDRHREHPIVHCGLIASASSGLDMTRELRHELAEKGNVMCVDTTAFGTLRVLPCLVVRGFSTYEDPDENTAWQGYAALVAAAYAKEVLACVSRETLPSWHDLQRKELSREVEKIQLLHL</sequence>
<keyword evidence="2" id="KW-1185">Reference proteome</keyword>
<evidence type="ECO:0000313" key="2">
    <source>
        <dbReference type="Proteomes" id="UP001638806"/>
    </source>
</evidence>
<dbReference type="Proteomes" id="UP001638806">
    <property type="component" value="Unassembled WGS sequence"/>
</dbReference>
<gene>
    <name evidence="1" type="ORF">ACCO45_003653</name>
</gene>
<dbReference type="EMBL" id="JBGNUJ010000003">
    <property type="protein sequence ID" value="KAL3962130.1"/>
    <property type="molecule type" value="Genomic_DNA"/>
</dbReference>
<reference evidence="1" key="1">
    <citation type="submission" date="2024-12" db="EMBL/GenBank/DDBJ databases">
        <title>Comparative genomics and development of molecular markers within Purpureocillium lilacinum and among Purpureocillium species.</title>
        <authorList>
            <person name="Yeh Z.-Y."/>
            <person name="Ni N.-T."/>
            <person name="Lo P.-H."/>
            <person name="Mushyakhwo K."/>
            <person name="Lin C.-F."/>
            <person name="Nai Y.-S."/>
        </authorList>
    </citation>
    <scope>NUCLEOTIDE SEQUENCE</scope>
    <source>
        <strain evidence="1">NCHU-NPUST-175</strain>
    </source>
</reference>
<proteinExistence type="predicted"/>
<organism evidence="1 2">
    <name type="scientific">Purpureocillium lilacinum</name>
    <name type="common">Paecilomyces lilacinus</name>
    <dbReference type="NCBI Taxonomy" id="33203"/>
    <lineage>
        <taxon>Eukaryota</taxon>
        <taxon>Fungi</taxon>
        <taxon>Dikarya</taxon>
        <taxon>Ascomycota</taxon>
        <taxon>Pezizomycotina</taxon>
        <taxon>Sordariomycetes</taxon>
        <taxon>Hypocreomycetidae</taxon>
        <taxon>Hypocreales</taxon>
        <taxon>Ophiocordycipitaceae</taxon>
        <taxon>Purpureocillium</taxon>
    </lineage>
</organism>
<name>A0ACC4E0G4_PURLI</name>
<protein>
    <submittedName>
        <fullName evidence="1">Uncharacterized protein</fullName>
    </submittedName>
</protein>